<sequence>MKAKAVSKHMQRVAALPCCLCGAMPVELHHIREGQGASQRAGDMLVIPLCPACHRGPKGVHGDKTMLRIRKASEMDLLNETLTKVFA</sequence>
<reference evidence="1 2" key="1">
    <citation type="submission" date="2018-10" db="EMBL/GenBank/DDBJ databases">
        <authorList>
            <person name="Chen W.-M."/>
        </authorList>
    </citation>
    <scope>NUCLEOTIDE SEQUENCE [LARGE SCALE GENOMIC DNA]</scope>
    <source>
        <strain evidence="1 2">H-5</strain>
    </source>
</reference>
<dbReference type="Proteomes" id="UP000275137">
    <property type="component" value="Unassembled WGS sequence"/>
</dbReference>
<proteinExistence type="predicted"/>
<dbReference type="InterPro" id="IPR010373">
    <property type="entry name" value="DUF968"/>
</dbReference>
<dbReference type="Gene3D" id="3.30.40.190">
    <property type="match status" value="1"/>
</dbReference>
<evidence type="ECO:0000313" key="1">
    <source>
        <dbReference type="EMBL" id="ROH87988.1"/>
    </source>
</evidence>
<dbReference type="Pfam" id="PF06147">
    <property type="entry name" value="DUF968"/>
    <property type="match status" value="1"/>
</dbReference>
<organism evidence="1 2">
    <name type="scientific">Pseudomethylobacillus aquaticus</name>
    <dbReference type="NCBI Taxonomy" id="2676064"/>
    <lineage>
        <taxon>Bacteria</taxon>
        <taxon>Pseudomonadati</taxon>
        <taxon>Pseudomonadota</taxon>
        <taxon>Betaproteobacteria</taxon>
        <taxon>Nitrosomonadales</taxon>
        <taxon>Methylophilaceae</taxon>
        <taxon>Pseudomethylobacillus</taxon>
    </lineage>
</organism>
<gene>
    <name evidence="1" type="ORF">ED236_00400</name>
</gene>
<dbReference type="AlphaFoldDB" id="A0A3N0V6J4"/>
<accession>A0A3N0V6J4</accession>
<name>A0A3N0V6J4_9PROT</name>
<protein>
    <submittedName>
        <fullName evidence="1">DUF968 domain-containing protein</fullName>
    </submittedName>
</protein>
<dbReference type="EMBL" id="RJVP01000001">
    <property type="protein sequence ID" value="ROH87988.1"/>
    <property type="molecule type" value="Genomic_DNA"/>
</dbReference>
<evidence type="ECO:0000313" key="2">
    <source>
        <dbReference type="Proteomes" id="UP000275137"/>
    </source>
</evidence>
<keyword evidence="2" id="KW-1185">Reference proteome</keyword>
<dbReference type="RefSeq" id="WP_123235982.1">
    <property type="nucleotide sequence ID" value="NZ_RJVP01000001.1"/>
</dbReference>
<comment type="caution">
    <text evidence="1">The sequence shown here is derived from an EMBL/GenBank/DDBJ whole genome shotgun (WGS) entry which is preliminary data.</text>
</comment>